<dbReference type="Proteomes" id="UP000299084">
    <property type="component" value="Unassembled WGS sequence"/>
</dbReference>
<dbReference type="EMBL" id="JWIN03000033">
    <property type="protein sequence ID" value="KAB1254985.1"/>
    <property type="molecule type" value="Genomic_DNA"/>
</dbReference>
<name>A0A5N4C7T4_CAMDR</name>
<protein>
    <submittedName>
        <fullName evidence="1">EH domain-containing protein 1</fullName>
    </submittedName>
</protein>
<sequence length="88" mass="9748">MRIRPEPNHRLLIAVMHGPTEGMVPGNALVVDPRRPPQAQSFATLSQQFMSHAYIISSLKKEMPNVFALKPKLLGTVDDMLANDITPT</sequence>
<comment type="caution">
    <text evidence="1">The sequence shown here is derived from an EMBL/GenBank/DDBJ whole genome shotgun (WGS) entry which is preliminary data.</text>
</comment>
<accession>A0A5N4C7T4</accession>
<proteinExistence type="predicted"/>
<dbReference type="AlphaFoldDB" id="A0A5N4C7T4"/>
<dbReference type="Gene3D" id="3.40.50.300">
    <property type="entry name" value="P-loop containing nucleotide triphosphate hydrolases"/>
    <property type="match status" value="1"/>
</dbReference>
<evidence type="ECO:0000313" key="2">
    <source>
        <dbReference type="Proteomes" id="UP000299084"/>
    </source>
</evidence>
<keyword evidence="2" id="KW-1185">Reference proteome</keyword>
<gene>
    <name evidence="1" type="ORF">Cadr_000029039</name>
</gene>
<organism evidence="1 2">
    <name type="scientific">Camelus dromedarius</name>
    <name type="common">Dromedary</name>
    <name type="synonym">Arabian camel</name>
    <dbReference type="NCBI Taxonomy" id="9838"/>
    <lineage>
        <taxon>Eukaryota</taxon>
        <taxon>Metazoa</taxon>
        <taxon>Chordata</taxon>
        <taxon>Craniata</taxon>
        <taxon>Vertebrata</taxon>
        <taxon>Euteleostomi</taxon>
        <taxon>Mammalia</taxon>
        <taxon>Eutheria</taxon>
        <taxon>Laurasiatheria</taxon>
        <taxon>Artiodactyla</taxon>
        <taxon>Tylopoda</taxon>
        <taxon>Camelidae</taxon>
        <taxon>Camelus</taxon>
    </lineage>
</organism>
<evidence type="ECO:0000313" key="1">
    <source>
        <dbReference type="EMBL" id="KAB1254985.1"/>
    </source>
</evidence>
<reference evidence="1 2" key="1">
    <citation type="journal article" date="2019" name="Mol. Ecol. Resour.">
        <title>Improving Illumina assemblies with Hi-C and long reads: an example with the North African dromedary.</title>
        <authorList>
            <person name="Elbers J.P."/>
            <person name="Rogers M.F."/>
            <person name="Perelman P.L."/>
            <person name="Proskuryakova A.A."/>
            <person name="Serdyukova N.A."/>
            <person name="Johnson W.E."/>
            <person name="Horin P."/>
            <person name="Corander J."/>
            <person name="Murphy D."/>
            <person name="Burger P.A."/>
        </authorList>
    </citation>
    <scope>NUCLEOTIDE SEQUENCE [LARGE SCALE GENOMIC DNA]</scope>
    <source>
        <strain evidence="1">Drom800</strain>
        <tissue evidence="1">Blood</tissue>
    </source>
</reference>
<dbReference type="InterPro" id="IPR027417">
    <property type="entry name" value="P-loop_NTPase"/>
</dbReference>